<dbReference type="NCBIfam" id="NF046111">
    <property type="entry name" value="RNaseP3Mthb"/>
    <property type="match status" value="1"/>
</dbReference>
<evidence type="ECO:0000313" key="7">
    <source>
        <dbReference type="EMBL" id="RBQ22922.1"/>
    </source>
</evidence>
<evidence type="ECO:0000256" key="3">
    <source>
        <dbReference type="ARBA" id="ARBA00022722"/>
    </source>
</evidence>
<comment type="caution">
    <text evidence="7">The sequence shown here is derived from an EMBL/GenBank/DDBJ whole genome shotgun (WGS) entry which is preliminary data.</text>
</comment>
<comment type="catalytic activity">
    <reaction evidence="6">
        <text>Endonucleolytic cleavage of RNA, removing 5'-extranucleotides from tRNA precursor.</text>
        <dbReference type="EC" id="3.1.26.5"/>
    </reaction>
</comment>
<dbReference type="InterPro" id="IPR002738">
    <property type="entry name" value="RNase_P_p30"/>
</dbReference>
<sequence length="242" mass="28339">MKCYDLNIKGNSYNCNKELILEAHRLGWDYFNLLFSPESYEKAIKYKNNLRDEIEDIIINNLRNKIGLEFGIEIHPKNQNELYKLTKKYRNKTKFISVLGGDLGVNRGVCENIQVDVLSRPYLNLPSCGINHVLAKEAVKNYVAIELCFNDILSSYLSYRSKIMAHFREIIKLHKKFKFPLIITSGASSIWEIRSPRDISAIFKYLDLFEDEFNNTIQNYPQKIIEFNNERENMIILGVKKI</sequence>
<keyword evidence="8" id="KW-1185">Reference proteome</keyword>
<keyword evidence="5 6" id="KW-0378">Hydrolase</keyword>
<proteinExistence type="inferred from homology"/>
<dbReference type="EMBL" id="NIZT01000031">
    <property type="protein sequence ID" value="RBQ22922.1"/>
    <property type="molecule type" value="Genomic_DNA"/>
</dbReference>
<comment type="function">
    <text evidence="6">Part of ribonuclease P, a protein complex that generates mature tRNA molecules by cleaving their 5'-ends.</text>
</comment>
<dbReference type="GO" id="GO:0001682">
    <property type="term" value="P:tRNA 5'-leader removal"/>
    <property type="evidence" value="ECO:0007669"/>
    <property type="project" value="UniProtKB-UniRule"/>
</dbReference>
<evidence type="ECO:0000256" key="2">
    <source>
        <dbReference type="ARBA" id="ARBA00022694"/>
    </source>
</evidence>
<dbReference type="Gene3D" id="3.20.20.140">
    <property type="entry name" value="Metal-dependent hydrolases"/>
    <property type="match status" value="1"/>
</dbReference>
<comment type="similarity">
    <text evidence="6">Belongs to the eukaryotic/archaeal RNase P protein component 3 family.</text>
</comment>
<dbReference type="InterPro" id="IPR023539">
    <property type="entry name" value="RNase_P_comp-3_arc"/>
</dbReference>
<dbReference type="GO" id="GO:0030677">
    <property type="term" value="C:ribonuclease P complex"/>
    <property type="evidence" value="ECO:0007669"/>
    <property type="project" value="UniProtKB-UniRule"/>
</dbReference>
<evidence type="ECO:0000256" key="1">
    <source>
        <dbReference type="ARBA" id="ARBA00022490"/>
    </source>
</evidence>
<protein>
    <recommendedName>
        <fullName evidence="6">Ribonuclease P protein component 3</fullName>
        <shortName evidence="6">RNase P component 3</shortName>
        <ecNumber evidence="6">3.1.26.5</ecNumber>
    </recommendedName>
    <alternativeName>
        <fullName evidence="6">Rpp30</fullName>
    </alternativeName>
</protein>
<dbReference type="GO" id="GO:0005737">
    <property type="term" value="C:cytoplasm"/>
    <property type="evidence" value="ECO:0007669"/>
    <property type="project" value="UniProtKB-SubCell"/>
</dbReference>
<evidence type="ECO:0000313" key="8">
    <source>
        <dbReference type="Proteomes" id="UP000253099"/>
    </source>
</evidence>
<keyword evidence="4 6" id="KW-0255">Endonuclease</keyword>
<organism evidence="7 8">
    <name type="scientific">Candidatus Methanobinarius endosymbioticus</name>
    <dbReference type="NCBI Taxonomy" id="2006182"/>
    <lineage>
        <taxon>Archaea</taxon>
        <taxon>Methanobacteriati</taxon>
        <taxon>Methanobacteriota</taxon>
        <taxon>Methanomada group</taxon>
        <taxon>Methanobacteria</taxon>
        <taxon>Methanobacteriales</taxon>
        <taxon>Methanobacteriaceae</taxon>
        <taxon>Candidatus Methanobinarius</taxon>
    </lineage>
</organism>
<reference evidence="7 8" key="1">
    <citation type="submission" date="2018-06" db="EMBL/GenBank/DDBJ databases">
        <title>Genomic insight into two independent archaeal endosymbiosis events.</title>
        <authorList>
            <person name="Lind A.E."/>
            <person name="Lewis W.H."/>
            <person name="Spang A."/>
            <person name="Guy L."/>
            <person name="Embley M.T."/>
            <person name="Ettema T.J.G."/>
        </authorList>
    </citation>
    <scope>NUCLEOTIDE SEQUENCE [LARGE SCALE GENOMIC DNA]</scope>
    <source>
        <strain evidence="7">NOE</strain>
    </source>
</reference>
<comment type="subcellular location">
    <subcellularLocation>
        <location evidence="6">Cytoplasm</location>
    </subcellularLocation>
</comment>
<evidence type="ECO:0000256" key="5">
    <source>
        <dbReference type="ARBA" id="ARBA00022801"/>
    </source>
</evidence>
<dbReference type="GO" id="GO:0004526">
    <property type="term" value="F:ribonuclease P activity"/>
    <property type="evidence" value="ECO:0007669"/>
    <property type="project" value="UniProtKB-UniRule"/>
</dbReference>
<dbReference type="Pfam" id="PF01876">
    <property type="entry name" value="RNase_P_p30"/>
    <property type="match status" value="1"/>
</dbReference>
<gene>
    <name evidence="6 7" type="primary">rnp3</name>
    <name evidence="7" type="ORF">ALNOE001_13110</name>
</gene>
<dbReference type="EC" id="3.1.26.5" evidence="6"/>
<keyword evidence="2 6" id="KW-0819">tRNA processing</keyword>
<dbReference type="InterPro" id="IPR016195">
    <property type="entry name" value="Pol/histidinol_Pase-like"/>
</dbReference>
<evidence type="ECO:0000256" key="6">
    <source>
        <dbReference type="HAMAP-Rule" id="MF_00756"/>
    </source>
</evidence>
<accession>A0A366MBN8</accession>
<keyword evidence="1 6" id="KW-0963">Cytoplasm</keyword>
<dbReference type="AlphaFoldDB" id="A0A366MBN8"/>
<dbReference type="SUPFAM" id="SSF89550">
    <property type="entry name" value="PHP domain-like"/>
    <property type="match status" value="1"/>
</dbReference>
<name>A0A366MBN8_9EURY</name>
<dbReference type="Proteomes" id="UP000253099">
    <property type="component" value="Unassembled WGS sequence"/>
</dbReference>
<comment type="subunit">
    <text evidence="6">Consists of a catalytic RNA component and at least 4-5 protein subunits.</text>
</comment>
<dbReference type="HAMAP" id="MF_00756">
    <property type="entry name" value="RNase_P_3"/>
    <property type="match status" value="1"/>
</dbReference>
<keyword evidence="3 6" id="KW-0540">Nuclease</keyword>
<evidence type="ECO:0000256" key="4">
    <source>
        <dbReference type="ARBA" id="ARBA00022759"/>
    </source>
</evidence>